<dbReference type="Pfam" id="PF21313">
    <property type="entry name" value="EthR_C"/>
    <property type="match status" value="1"/>
</dbReference>
<organism evidence="4 5">
    <name type="scientific">Tomitella fengzijianii</name>
    <dbReference type="NCBI Taxonomy" id="2597660"/>
    <lineage>
        <taxon>Bacteria</taxon>
        <taxon>Bacillati</taxon>
        <taxon>Actinomycetota</taxon>
        <taxon>Actinomycetes</taxon>
        <taxon>Mycobacteriales</taxon>
        <taxon>Tomitella</taxon>
    </lineage>
</organism>
<sequence length="202" mass="21851">MTRLDRRGPNRGDASRDALLTVLDEMLRDGTSLADIKIGQVAERAGVSRSAFYFYFENKAMAVFALVRGMYEEVAVATDHLLDVSEPAPGRIRTVISRLFDSVDQLPHTYRALLEARATSATVRDDWDRGRVGFAEEVAAMIVAERASGAAPGGADAAALAGVLLELNDRAIERYALGGGPARELHIDALTSVWVRSIYGGN</sequence>
<evidence type="ECO:0000313" key="5">
    <source>
        <dbReference type="Proteomes" id="UP000317344"/>
    </source>
</evidence>
<dbReference type="Gene3D" id="1.10.10.60">
    <property type="entry name" value="Homeodomain-like"/>
    <property type="match status" value="1"/>
</dbReference>
<dbReference type="OrthoDB" id="5242520at2"/>
<dbReference type="Pfam" id="PF00440">
    <property type="entry name" value="TetR_N"/>
    <property type="match status" value="1"/>
</dbReference>
<dbReference type="PROSITE" id="PS50977">
    <property type="entry name" value="HTH_TETR_2"/>
    <property type="match status" value="1"/>
</dbReference>
<dbReference type="GO" id="GO:0003677">
    <property type="term" value="F:DNA binding"/>
    <property type="evidence" value="ECO:0007669"/>
    <property type="project" value="UniProtKB-UniRule"/>
</dbReference>
<dbReference type="Proteomes" id="UP000317344">
    <property type="component" value="Chromosome"/>
</dbReference>
<name>A0A516X6L5_9ACTN</name>
<dbReference type="SUPFAM" id="SSF46689">
    <property type="entry name" value="Homeodomain-like"/>
    <property type="match status" value="1"/>
</dbReference>
<keyword evidence="1 2" id="KW-0238">DNA-binding</keyword>
<gene>
    <name evidence="4" type="ORF">FO059_14505</name>
</gene>
<feature type="domain" description="HTH tetR-type" evidence="3">
    <location>
        <begin position="13"/>
        <end position="74"/>
    </location>
</feature>
<dbReference type="InterPro" id="IPR009057">
    <property type="entry name" value="Homeodomain-like_sf"/>
</dbReference>
<dbReference type="AlphaFoldDB" id="A0A516X6L5"/>
<evidence type="ECO:0000313" key="4">
    <source>
        <dbReference type="EMBL" id="QDQ98301.1"/>
    </source>
</evidence>
<protein>
    <submittedName>
        <fullName evidence="4">TetR/AcrR family transcriptional regulator</fullName>
    </submittedName>
</protein>
<reference evidence="4 5" key="2">
    <citation type="submission" date="2019-07" db="EMBL/GenBank/DDBJ databases">
        <authorList>
            <person name="Huang Y."/>
        </authorList>
    </citation>
    <scope>NUCLEOTIDE SEQUENCE [LARGE SCALE GENOMIC DNA]</scope>
    <source>
        <strain evidence="4 5">HY188</strain>
    </source>
</reference>
<dbReference type="InterPro" id="IPR001647">
    <property type="entry name" value="HTH_TetR"/>
</dbReference>
<evidence type="ECO:0000256" key="2">
    <source>
        <dbReference type="PROSITE-ProRule" id="PRU00335"/>
    </source>
</evidence>
<dbReference type="SUPFAM" id="SSF48498">
    <property type="entry name" value="Tetracyclin repressor-like, C-terminal domain"/>
    <property type="match status" value="1"/>
</dbReference>
<dbReference type="RefSeq" id="WP_143909707.1">
    <property type="nucleotide sequence ID" value="NZ_CP041765.1"/>
</dbReference>
<dbReference type="Gene3D" id="1.10.357.10">
    <property type="entry name" value="Tetracycline Repressor, domain 2"/>
    <property type="match status" value="1"/>
</dbReference>
<evidence type="ECO:0000259" key="3">
    <source>
        <dbReference type="PROSITE" id="PS50977"/>
    </source>
</evidence>
<dbReference type="EMBL" id="CP041765">
    <property type="protein sequence ID" value="QDQ98301.1"/>
    <property type="molecule type" value="Genomic_DNA"/>
</dbReference>
<feature type="DNA-binding region" description="H-T-H motif" evidence="2">
    <location>
        <begin position="37"/>
        <end position="56"/>
    </location>
</feature>
<dbReference type="InterPro" id="IPR036271">
    <property type="entry name" value="Tet_transcr_reg_TetR-rel_C_sf"/>
</dbReference>
<evidence type="ECO:0000256" key="1">
    <source>
        <dbReference type="ARBA" id="ARBA00023125"/>
    </source>
</evidence>
<reference evidence="4 5" key="1">
    <citation type="submission" date="2019-07" db="EMBL/GenBank/DDBJ databases">
        <title>Tomitella cavernea sp. nov., an actinomycete isolated from soil.</title>
        <authorList>
            <person name="Cheng J."/>
        </authorList>
    </citation>
    <scope>NUCLEOTIDE SEQUENCE [LARGE SCALE GENOMIC DNA]</scope>
    <source>
        <strain evidence="4 5">HY188</strain>
    </source>
</reference>
<accession>A0A516X6L5</accession>
<dbReference type="InterPro" id="IPR049397">
    <property type="entry name" value="EthR_C"/>
</dbReference>
<dbReference type="KEGG" id="toy:FO059_14505"/>
<keyword evidence="5" id="KW-1185">Reference proteome</keyword>
<proteinExistence type="predicted"/>